<feature type="repeat" description="RCC1" evidence="1">
    <location>
        <begin position="182"/>
        <end position="220"/>
    </location>
</feature>
<dbReference type="PROSITE" id="PS00626">
    <property type="entry name" value="RCC1_2"/>
    <property type="match status" value="2"/>
</dbReference>
<dbReference type="InterPro" id="IPR051553">
    <property type="entry name" value="Ran_GTPase-activating"/>
</dbReference>
<name>A0A830HYP6_9CHLO</name>
<protein>
    <submittedName>
        <fullName evidence="2">Uncharacterized protein</fullName>
    </submittedName>
</protein>
<feature type="repeat" description="RCC1" evidence="1">
    <location>
        <begin position="143"/>
        <end position="181"/>
    </location>
</feature>
<evidence type="ECO:0000256" key="1">
    <source>
        <dbReference type="PROSITE-ProRule" id="PRU00235"/>
    </source>
</evidence>
<dbReference type="InterPro" id="IPR009091">
    <property type="entry name" value="RCC1/BLIP-II"/>
</dbReference>
<dbReference type="Gene3D" id="2.130.10.30">
    <property type="entry name" value="Regulator of chromosome condensation 1/beta-lactamase-inhibitor protein II"/>
    <property type="match status" value="1"/>
</dbReference>
<reference evidence="2" key="1">
    <citation type="submission" date="2020-10" db="EMBL/GenBank/DDBJ databases">
        <title>Unveiling of a novel bifunctional photoreceptor, Dualchrome1, isolated from a cosmopolitan green alga.</title>
        <authorList>
            <person name="Suzuki S."/>
            <person name="Kawachi M."/>
        </authorList>
    </citation>
    <scope>NUCLEOTIDE SEQUENCE</scope>
    <source>
        <strain evidence="2">NIES 2893</strain>
    </source>
</reference>
<feature type="repeat" description="RCC1" evidence="1">
    <location>
        <begin position="104"/>
        <end position="142"/>
    </location>
</feature>
<dbReference type="PANTHER" id="PTHR45982">
    <property type="entry name" value="REGULATOR OF CHROMOSOME CONDENSATION"/>
    <property type="match status" value="1"/>
</dbReference>
<dbReference type="SUPFAM" id="SSF50985">
    <property type="entry name" value="RCC1/BLIP-II"/>
    <property type="match status" value="1"/>
</dbReference>
<evidence type="ECO:0000313" key="3">
    <source>
        <dbReference type="Proteomes" id="UP000660262"/>
    </source>
</evidence>
<dbReference type="Proteomes" id="UP000660262">
    <property type="component" value="Unassembled WGS sequence"/>
</dbReference>
<dbReference type="InterPro" id="IPR000408">
    <property type="entry name" value="Reg_chr_condens"/>
</dbReference>
<organism evidence="2 3">
    <name type="scientific">Pycnococcus provasolii</name>
    <dbReference type="NCBI Taxonomy" id="41880"/>
    <lineage>
        <taxon>Eukaryota</taxon>
        <taxon>Viridiplantae</taxon>
        <taxon>Chlorophyta</taxon>
        <taxon>Pseudoscourfieldiophyceae</taxon>
        <taxon>Pseudoscourfieldiales</taxon>
        <taxon>Pycnococcaceae</taxon>
        <taxon>Pycnococcus</taxon>
    </lineage>
</organism>
<proteinExistence type="predicted"/>
<dbReference type="PROSITE" id="PS50012">
    <property type="entry name" value="RCC1_3"/>
    <property type="match status" value="3"/>
</dbReference>
<dbReference type="GO" id="GO:0005737">
    <property type="term" value="C:cytoplasm"/>
    <property type="evidence" value="ECO:0007669"/>
    <property type="project" value="TreeGrafter"/>
</dbReference>
<dbReference type="Pfam" id="PF13540">
    <property type="entry name" value="RCC1_2"/>
    <property type="match status" value="4"/>
</dbReference>
<dbReference type="GO" id="GO:0005085">
    <property type="term" value="F:guanyl-nucleotide exchange factor activity"/>
    <property type="evidence" value="ECO:0007669"/>
    <property type="project" value="TreeGrafter"/>
</dbReference>
<sequence length="280" mass="29356">MAYLLNVARMILKALRDLFVGNDDDDNNNNNNNCGGELKPSSFTTLGTALSRCVHIGDVEHVVQCEDTRFPSIIANAQCNGAAAFPPSVNCPIITHSLALRRDGGITCWGRNVEGQAPPAGVEGAFVAIAAGMLHSLALRRDGGITCWGRNCHGQAPPDGVEGDFVAVAAGSSHSLALRRDGSVACWGRNLSGEAPPDGVEGDFVAIAAGAAYSLALRRDGNVACWGRDGFGQGASGVAELNATPFMTEIRISGRRPFEAYAEFLGSSSPLERIQRANTS</sequence>
<evidence type="ECO:0000313" key="2">
    <source>
        <dbReference type="EMBL" id="GHP10960.1"/>
    </source>
</evidence>
<accession>A0A830HYP6</accession>
<dbReference type="EMBL" id="BNJQ01000032">
    <property type="protein sequence ID" value="GHP10960.1"/>
    <property type="molecule type" value="Genomic_DNA"/>
</dbReference>
<keyword evidence="3" id="KW-1185">Reference proteome</keyword>
<gene>
    <name evidence="2" type="ORF">PPROV_000969000</name>
</gene>
<comment type="caution">
    <text evidence="2">The sequence shown here is derived from an EMBL/GenBank/DDBJ whole genome shotgun (WGS) entry which is preliminary data.</text>
</comment>
<dbReference type="PANTHER" id="PTHR45982:SF1">
    <property type="entry name" value="REGULATOR OF CHROMOSOME CONDENSATION"/>
    <property type="match status" value="1"/>
</dbReference>
<dbReference type="AlphaFoldDB" id="A0A830HYP6"/>